<accession>A0A318JT08</accession>
<sequence length="122" mass="13304">MGRPGARHRAVNLVQVSPAWSGFAAGLLRAHQRHTQTEPTPSRGSDAELAQVIRAVNETIAVLLDMPADAVAIGELVSQITACWLSYRACPDTDRTIAALLKAQRDYDIAVQQLPLLHRSLR</sequence>
<reference evidence="1 2" key="1">
    <citation type="submission" date="2018-05" db="EMBL/GenBank/DDBJ databases">
        <title>Genomic Encyclopedia of Type Strains, Phase IV (KMG-IV): sequencing the most valuable type-strain genomes for metagenomic binning, comparative biology and taxonomic classification.</title>
        <authorList>
            <person name="Goeker M."/>
        </authorList>
    </citation>
    <scope>NUCLEOTIDE SEQUENCE [LARGE SCALE GENOMIC DNA]</scope>
    <source>
        <strain evidence="1 2">DSM 44704</strain>
    </source>
</reference>
<comment type="caution">
    <text evidence="1">The sequence shown here is derived from an EMBL/GenBank/DDBJ whole genome shotgun (WGS) entry which is preliminary data.</text>
</comment>
<dbReference type="AlphaFoldDB" id="A0A318JT08"/>
<evidence type="ECO:0000313" key="1">
    <source>
        <dbReference type="EMBL" id="PXX59666.1"/>
    </source>
</evidence>
<keyword evidence="2" id="KW-1185">Reference proteome</keyword>
<proteinExistence type="predicted"/>
<protein>
    <submittedName>
        <fullName evidence="1">Uncharacterized protein</fullName>
    </submittedName>
</protein>
<evidence type="ECO:0000313" key="2">
    <source>
        <dbReference type="Proteomes" id="UP000247569"/>
    </source>
</evidence>
<organism evidence="1 2">
    <name type="scientific">Nocardia tenerifensis</name>
    <dbReference type="NCBI Taxonomy" id="228006"/>
    <lineage>
        <taxon>Bacteria</taxon>
        <taxon>Bacillati</taxon>
        <taxon>Actinomycetota</taxon>
        <taxon>Actinomycetes</taxon>
        <taxon>Mycobacteriales</taxon>
        <taxon>Nocardiaceae</taxon>
        <taxon>Nocardia</taxon>
    </lineage>
</organism>
<name>A0A318JT08_9NOCA</name>
<dbReference type="EMBL" id="QJKF01000011">
    <property type="protein sequence ID" value="PXX59666.1"/>
    <property type="molecule type" value="Genomic_DNA"/>
</dbReference>
<gene>
    <name evidence="1" type="ORF">DFR70_11148</name>
</gene>
<dbReference type="Proteomes" id="UP000247569">
    <property type="component" value="Unassembled WGS sequence"/>
</dbReference>